<keyword evidence="7 8" id="KW-0482">Metalloprotease</keyword>
<comment type="cofactor">
    <cofactor evidence="8">
        <name>Zn(2+)</name>
        <dbReference type="ChEBI" id="CHEBI:29105"/>
    </cofactor>
</comment>
<keyword evidence="2 8" id="KW-0645">Protease</keyword>
<dbReference type="PRINTS" id="PR00730">
    <property type="entry name" value="THERMOLYSIN"/>
</dbReference>
<evidence type="ECO:0000256" key="2">
    <source>
        <dbReference type="ARBA" id="ARBA00022670"/>
    </source>
</evidence>
<sequence>MKAKDLKLKKSAALTGGSTVRFDQEIDGVKVFGGQLVASLDKENNLQAIVGETSSATSKSFPALNKLQQGMLRDTARKAVAIKQKLTNSRELKAEAQGPEWFDPTILGAPKSFGTDTRGVYRFEVTNPADGTRFGVLVNAKTKKAELVYDLDPKGIKRVICDANKAQIDTSDPANFACGPTLPVKRAEGSGNSGVADVDKLYQYMGDTSVRYASYVNVDLTALIGFDYKDGKGKALRGTVNLCTPDDCPYPNAFWNGLQITHGEGTAEDDIVAHELTHGVTEHTSELAYLWQSGALNEGLSDVMGELVDLGNKSADDTAANRWKIGEGSSLGVIRDMKDPEAQGQPSKMTSAAWEDDPQFLDNGGVHTNSGVLNKAAQLLTDGGNFGGYDVKGIGPAKAFKITWTLQNLLTPGADYKDVLHYYPLSCRKNIDRAKSYITESDCQQVDKVVRATEMYKDPVQGAPSNVDYCDNGTVKSAYVQGFENKNSGWSFQTKDHGADGLSGWFLSAEVFSRYASVGEEAAVAWTLEGDDVYLTQSAGVKVPANGWVRFDHADLIAPEDGAELEYSTGLTWNAASGLPNTHGESVDKASVGGKSFDGVSNGWSASRYDLSSLAGQTVKFRFHVNTPTRDSVFWVDNLKVYSCS</sequence>
<dbReference type="SUPFAM" id="SSF55486">
    <property type="entry name" value="Metalloproteases ('zincins'), catalytic domain"/>
    <property type="match status" value="1"/>
</dbReference>
<comment type="function">
    <text evidence="8">Extracellular zinc metalloprotease.</text>
</comment>
<accession>A0ABV7YHP4</accession>
<comment type="caution">
    <text evidence="12">The sequence shown here is derived from an EMBL/GenBank/DDBJ whole genome shotgun (WGS) entry which is preliminary data.</text>
</comment>
<evidence type="ECO:0000259" key="9">
    <source>
        <dbReference type="Pfam" id="PF01447"/>
    </source>
</evidence>
<evidence type="ECO:0000256" key="4">
    <source>
        <dbReference type="ARBA" id="ARBA00022729"/>
    </source>
</evidence>
<dbReference type="InterPro" id="IPR001570">
    <property type="entry name" value="Peptidase_M4_C_domain"/>
</dbReference>
<dbReference type="InterPro" id="IPR023612">
    <property type="entry name" value="Peptidase_M4"/>
</dbReference>
<dbReference type="Pfam" id="PF02868">
    <property type="entry name" value="Peptidase_M4_C"/>
    <property type="match status" value="1"/>
</dbReference>
<organism evidence="12 13">
    <name type="scientific">Tenggerimyces flavus</name>
    <dbReference type="NCBI Taxonomy" id="1708749"/>
    <lineage>
        <taxon>Bacteria</taxon>
        <taxon>Bacillati</taxon>
        <taxon>Actinomycetota</taxon>
        <taxon>Actinomycetes</taxon>
        <taxon>Propionibacteriales</taxon>
        <taxon>Nocardioidaceae</taxon>
        <taxon>Tenggerimyces</taxon>
    </lineage>
</organism>
<feature type="domain" description="FTP" evidence="11">
    <location>
        <begin position="15"/>
        <end position="52"/>
    </location>
</feature>
<dbReference type="RefSeq" id="WP_205115261.1">
    <property type="nucleotide sequence ID" value="NZ_JAFBCM010000001.1"/>
</dbReference>
<dbReference type="InterPro" id="IPR027268">
    <property type="entry name" value="Peptidase_M4/M1_CTD_sf"/>
</dbReference>
<reference evidence="13" key="1">
    <citation type="journal article" date="2019" name="Int. J. Syst. Evol. Microbiol.">
        <title>The Global Catalogue of Microorganisms (GCM) 10K type strain sequencing project: providing services to taxonomists for standard genome sequencing and annotation.</title>
        <authorList>
            <consortium name="The Broad Institute Genomics Platform"/>
            <consortium name="The Broad Institute Genome Sequencing Center for Infectious Disease"/>
            <person name="Wu L."/>
            <person name="Ma J."/>
        </authorList>
    </citation>
    <scope>NUCLEOTIDE SEQUENCE [LARGE SCALE GENOMIC DNA]</scope>
    <source>
        <strain evidence="13">CGMCC 4.7241</strain>
    </source>
</reference>
<evidence type="ECO:0000259" key="10">
    <source>
        <dbReference type="Pfam" id="PF02868"/>
    </source>
</evidence>
<name>A0ABV7YHP4_9ACTN</name>
<dbReference type="Proteomes" id="UP001595699">
    <property type="component" value="Unassembled WGS sequence"/>
</dbReference>
<feature type="domain" description="Peptidase M4" evidence="9">
    <location>
        <begin position="230"/>
        <end position="282"/>
    </location>
</feature>
<evidence type="ECO:0000313" key="13">
    <source>
        <dbReference type="Proteomes" id="UP001595699"/>
    </source>
</evidence>
<feature type="domain" description="Peptidase M4 C-terminal" evidence="10">
    <location>
        <begin position="285"/>
        <end position="420"/>
    </location>
</feature>
<evidence type="ECO:0000256" key="7">
    <source>
        <dbReference type="ARBA" id="ARBA00023049"/>
    </source>
</evidence>
<dbReference type="Pfam" id="PF01447">
    <property type="entry name" value="Peptidase_M4"/>
    <property type="match status" value="1"/>
</dbReference>
<keyword evidence="5 8" id="KW-0378">Hydrolase</keyword>
<dbReference type="EMBL" id="JBHRZH010000023">
    <property type="protein sequence ID" value="MFC3764314.1"/>
    <property type="molecule type" value="Genomic_DNA"/>
</dbReference>
<gene>
    <name evidence="12" type="ORF">ACFOUW_25990</name>
</gene>
<keyword evidence="8" id="KW-0964">Secreted</keyword>
<dbReference type="InterPro" id="IPR011096">
    <property type="entry name" value="FTP_domain"/>
</dbReference>
<evidence type="ECO:0000256" key="1">
    <source>
        <dbReference type="ARBA" id="ARBA00009388"/>
    </source>
</evidence>
<comment type="similarity">
    <text evidence="1 8">Belongs to the peptidase M4 family.</text>
</comment>
<keyword evidence="4" id="KW-0732">Signal</keyword>
<dbReference type="InterPro" id="IPR050728">
    <property type="entry name" value="Zinc_Metalloprotease_M4"/>
</dbReference>
<dbReference type="PANTHER" id="PTHR33794">
    <property type="entry name" value="BACILLOLYSIN"/>
    <property type="match status" value="1"/>
</dbReference>
<protein>
    <recommendedName>
        <fullName evidence="8">Neutral metalloproteinase</fullName>
        <ecNumber evidence="8">3.4.24.-</ecNumber>
    </recommendedName>
</protein>
<evidence type="ECO:0000313" key="12">
    <source>
        <dbReference type="EMBL" id="MFC3764314.1"/>
    </source>
</evidence>
<evidence type="ECO:0000256" key="6">
    <source>
        <dbReference type="ARBA" id="ARBA00022833"/>
    </source>
</evidence>
<keyword evidence="13" id="KW-1185">Reference proteome</keyword>
<comment type="subcellular location">
    <subcellularLocation>
        <location evidence="8">Secreted</location>
    </subcellularLocation>
</comment>
<proteinExistence type="inferred from homology"/>
<dbReference type="Gene3D" id="3.10.170.10">
    <property type="match status" value="1"/>
</dbReference>
<evidence type="ECO:0000259" key="11">
    <source>
        <dbReference type="Pfam" id="PF07504"/>
    </source>
</evidence>
<evidence type="ECO:0000256" key="8">
    <source>
        <dbReference type="RuleBase" id="RU366073"/>
    </source>
</evidence>
<keyword evidence="6 8" id="KW-0862">Zinc</keyword>
<dbReference type="Pfam" id="PF07504">
    <property type="entry name" value="FTP"/>
    <property type="match status" value="1"/>
</dbReference>
<dbReference type="EC" id="3.4.24.-" evidence="8"/>
<dbReference type="Gene3D" id="1.10.390.10">
    <property type="entry name" value="Neutral Protease Domain 2"/>
    <property type="match status" value="1"/>
</dbReference>
<keyword evidence="3" id="KW-0479">Metal-binding</keyword>
<evidence type="ECO:0000256" key="3">
    <source>
        <dbReference type="ARBA" id="ARBA00022723"/>
    </source>
</evidence>
<dbReference type="InterPro" id="IPR013856">
    <property type="entry name" value="Peptidase_M4_domain"/>
</dbReference>
<evidence type="ECO:0000256" key="5">
    <source>
        <dbReference type="ARBA" id="ARBA00022801"/>
    </source>
</evidence>
<dbReference type="PANTHER" id="PTHR33794:SF1">
    <property type="entry name" value="BACILLOLYSIN"/>
    <property type="match status" value="1"/>
</dbReference>